<gene>
    <name evidence="1" type="ORF">SAMN04489724_4207</name>
</gene>
<dbReference type="STRING" id="305507.SAMN04489724_4207"/>
<dbReference type="RefSeq" id="WP_091697008.1">
    <property type="nucleotide sequence ID" value="NZ_FPBF01000007.1"/>
</dbReference>
<dbReference type="Proteomes" id="UP000199673">
    <property type="component" value="Unassembled WGS sequence"/>
</dbReference>
<accession>A0A1I7DNR7</accession>
<dbReference type="PROSITE" id="PS51257">
    <property type="entry name" value="PROKAR_LIPOPROTEIN"/>
    <property type="match status" value="1"/>
</dbReference>
<proteinExistence type="predicted"/>
<protein>
    <submittedName>
        <fullName evidence="1">Uncharacterized protein</fullName>
    </submittedName>
</protein>
<dbReference type="OrthoDB" id="827943at2"/>
<evidence type="ECO:0000313" key="1">
    <source>
        <dbReference type="EMBL" id="SFU13265.1"/>
    </source>
</evidence>
<dbReference type="EMBL" id="FPBF01000007">
    <property type="protein sequence ID" value="SFU13265.1"/>
    <property type="molecule type" value="Genomic_DNA"/>
</dbReference>
<keyword evidence="2" id="KW-1185">Reference proteome</keyword>
<sequence>MRKRASILILFASVILITSCKAYRNPKNLNPKYPIESPELEDEIPGLQNLLRGDKIKVAGKDLRMSYLLYSGVEQGNLSGELWKEGGKKLKEPKAIRIPLDQIDYIRVRRKSIGATLAWTLGLGVAATVGMTIVLADVYGQIGPDEN</sequence>
<organism evidence="1 2">
    <name type="scientific">Algoriphagus locisalis</name>
    <dbReference type="NCBI Taxonomy" id="305507"/>
    <lineage>
        <taxon>Bacteria</taxon>
        <taxon>Pseudomonadati</taxon>
        <taxon>Bacteroidota</taxon>
        <taxon>Cytophagia</taxon>
        <taxon>Cytophagales</taxon>
        <taxon>Cyclobacteriaceae</taxon>
        <taxon>Algoriphagus</taxon>
    </lineage>
</organism>
<name>A0A1I7DNR7_9BACT</name>
<dbReference type="AlphaFoldDB" id="A0A1I7DNR7"/>
<evidence type="ECO:0000313" key="2">
    <source>
        <dbReference type="Proteomes" id="UP000199673"/>
    </source>
</evidence>
<reference evidence="2" key="1">
    <citation type="submission" date="2016-10" db="EMBL/GenBank/DDBJ databases">
        <authorList>
            <person name="Varghese N."/>
            <person name="Submissions S."/>
        </authorList>
    </citation>
    <scope>NUCLEOTIDE SEQUENCE [LARGE SCALE GENOMIC DNA]</scope>
    <source>
        <strain evidence="2">DSM 23445</strain>
    </source>
</reference>